<organism evidence="2 3">
    <name type="scientific">Paenibacillus agricola</name>
    <dbReference type="NCBI Taxonomy" id="2716264"/>
    <lineage>
        <taxon>Bacteria</taxon>
        <taxon>Bacillati</taxon>
        <taxon>Bacillota</taxon>
        <taxon>Bacilli</taxon>
        <taxon>Bacillales</taxon>
        <taxon>Paenibacillaceae</taxon>
        <taxon>Paenibacillus</taxon>
    </lineage>
</organism>
<keyword evidence="3" id="KW-1185">Reference proteome</keyword>
<dbReference type="InterPro" id="IPR029044">
    <property type="entry name" value="Nucleotide-diphossugar_trans"/>
</dbReference>
<proteinExistence type="predicted"/>
<dbReference type="Proteomes" id="UP001165962">
    <property type="component" value="Unassembled WGS sequence"/>
</dbReference>
<evidence type="ECO:0000313" key="2">
    <source>
        <dbReference type="EMBL" id="NHN34276.1"/>
    </source>
</evidence>
<dbReference type="EMBL" id="JAAOIW010000017">
    <property type="protein sequence ID" value="NHN34276.1"/>
    <property type="molecule type" value="Genomic_DNA"/>
</dbReference>
<accession>A0ABX0JGF0</accession>
<dbReference type="SUPFAM" id="SSF53448">
    <property type="entry name" value="Nucleotide-diphospho-sugar transferases"/>
    <property type="match status" value="1"/>
</dbReference>
<evidence type="ECO:0000313" key="3">
    <source>
        <dbReference type="Proteomes" id="UP001165962"/>
    </source>
</evidence>
<dbReference type="Pfam" id="PF00535">
    <property type="entry name" value="Glycos_transf_2"/>
    <property type="match status" value="1"/>
</dbReference>
<protein>
    <submittedName>
        <fullName evidence="2">Glycosyltransferase family 2 protein</fullName>
    </submittedName>
</protein>
<evidence type="ECO:0000259" key="1">
    <source>
        <dbReference type="Pfam" id="PF00535"/>
    </source>
</evidence>
<gene>
    <name evidence="2" type="ORF">G9U52_31215</name>
</gene>
<dbReference type="CDD" id="cd04179">
    <property type="entry name" value="DPM_DPG-synthase_like"/>
    <property type="match status" value="1"/>
</dbReference>
<dbReference type="InterPro" id="IPR050256">
    <property type="entry name" value="Glycosyltransferase_2"/>
</dbReference>
<feature type="domain" description="Glycosyltransferase 2-like" evidence="1">
    <location>
        <begin position="6"/>
        <end position="164"/>
    </location>
</feature>
<comment type="caution">
    <text evidence="2">The sequence shown here is derived from an EMBL/GenBank/DDBJ whole genome shotgun (WGS) entry which is preliminary data.</text>
</comment>
<dbReference type="PANTHER" id="PTHR48090">
    <property type="entry name" value="UNDECAPRENYL-PHOSPHATE 4-DEOXY-4-FORMAMIDO-L-ARABINOSE TRANSFERASE-RELATED"/>
    <property type="match status" value="1"/>
</dbReference>
<dbReference type="Gene3D" id="3.90.550.10">
    <property type="entry name" value="Spore Coat Polysaccharide Biosynthesis Protein SpsA, Chain A"/>
    <property type="match status" value="1"/>
</dbReference>
<dbReference type="InterPro" id="IPR001173">
    <property type="entry name" value="Glyco_trans_2-like"/>
</dbReference>
<reference evidence="2" key="1">
    <citation type="submission" date="2020-03" db="EMBL/GenBank/DDBJ databases">
        <title>Draft sequencing of Paenibacilllus sp. S3N08.</title>
        <authorList>
            <person name="Kim D.-U."/>
        </authorList>
    </citation>
    <scope>NUCLEOTIDE SEQUENCE</scope>
    <source>
        <strain evidence="2">S3N08</strain>
    </source>
</reference>
<sequence length="244" mass="27712">MKKVLLVIPAYNEQKNIIHVLEGIKRCDAEVDILVINDCSKDATKEVVEQKGYNIISLCANLGYSGAIQTGLKYALLRNYQYVVQFDGDGQHDPREINRLIEAIENEKCDIVIGSRFIVKNQYKHGLFRILGTNMFSHIIKVFTKKEITDPTSGLQIINRDAFKYYVDSGNYPEYPDANILILMIRAGFNIKEIPVIMHDRLSGVGMHDSPIKNIKYVIAMLYSIFLCVLKGKRNLKEVKGIGI</sequence>
<dbReference type="RefSeq" id="WP_166155055.1">
    <property type="nucleotide sequence ID" value="NZ_JAAOIW010000017.1"/>
</dbReference>
<name>A0ABX0JGF0_9BACL</name>